<evidence type="ECO:0000256" key="8">
    <source>
        <dbReference type="PIRNR" id="PIRNR001084"/>
    </source>
</evidence>
<evidence type="ECO:0000256" key="5">
    <source>
        <dbReference type="ARBA" id="ARBA00022801"/>
    </source>
</evidence>
<evidence type="ECO:0000259" key="14">
    <source>
        <dbReference type="Pfam" id="PF08533"/>
    </source>
</evidence>
<proteinExistence type="inferred from homology"/>
<dbReference type="SUPFAM" id="SSF52317">
    <property type="entry name" value="Class I glutamine amidotransferase-like"/>
    <property type="match status" value="1"/>
</dbReference>
<name>A0A2S6ZAQ6_9XANT</name>
<dbReference type="InterPro" id="IPR013739">
    <property type="entry name" value="Beta_galactosidase_C"/>
</dbReference>
<evidence type="ECO:0000259" key="12">
    <source>
        <dbReference type="Pfam" id="PF02449"/>
    </source>
</evidence>
<dbReference type="Proteomes" id="UP000239898">
    <property type="component" value="Unassembled WGS sequence"/>
</dbReference>
<reference evidence="15 16" key="1">
    <citation type="submission" date="2016-08" db="EMBL/GenBank/DDBJ databases">
        <title>Evolution of the type three secretion system and type three effector repertoires in Xanthomonas.</title>
        <authorList>
            <person name="Merda D."/>
            <person name="Briand M."/>
            <person name="Bosis E."/>
            <person name="Rousseau C."/>
            <person name="Portier P."/>
            <person name="Jacques M.-A."/>
            <person name="Fischer-Le Saux M."/>
        </authorList>
    </citation>
    <scope>NUCLEOTIDE SEQUENCE [LARGE SCALE GENOMIC DNA]</scope>
    <source>
        <strain evidence="15 16">CFBP 4691</strain>
    </source>
</reference>
<dbReference type="SUPFAM" id="SSF51445">
    <property type="entry name" value="(Trans)glycosidases"/>
    <property type="match status" value="1"/>
</dbReference>
<dbReference type="Pfam" id="PF02449">
    <property type="entry name" value="Glyco_hydro_42"/>
    <property type="match status" value="1"/>
</dbReference>
<feature type="domain" description="Glycoside hydrolase family 42 N-terminal" evidence="12">
    <location>
        <begin position="48"/>
        <end position="413"/>
    </location>
</feature>
<evidence type="ECO:0000256" key="7">
    <source>
        <dbReference type="ARBA" id="ARBA00023295"/>
    </source>
</evidence>
<keyword evidence="7 8" id="KW-0326">Glycosidase</keyword>
<dbReference type="GO" id="GO:0046872">
    <property type="term" value="F:metal ion binding"/>
    <property type="evidence" value="ECO:0007669"/>
    <property type="project" value="UniProtKB-KW"/>
</dbReference>
<dbReference type="GO" id="GO:0004565">
    <property type="term" value="F:beta-galactosidase activity"/>
    <property type="evidence" value="ECO:0007669"/>
    <property type="project" value="UniProtKB-EC"/>
</dbReference>
<feature type="domain" description="Beta-galactosidase C-terminal" evidence="14">
    <location>
        <begin position="656"/>
        <end position="700"/>
    </location>
</feature>
<feature type="active site" description="Nucleophile" evidence="9">
    <location>
        <position position="335"/>
    </location>
</feature>
<dbReference type="CDD" id="cd03143">
    <property type="entry name" value="A4_beta-galactosidase_middle_domain"/>
    <property type="match status" value="1"/>
</dbReference>
<dbReference type="Gene3D" id="2.60.40.1180">
    <property type="entry name" value="Golgi alpha-mannosidase II"/>
    <property type="match status" value="1"/>
</dbReference>
<protein>
    <recommendedName>
        <fullName evidence="3 8">Beta-galactosidase</fullName>
        <shortName evidence="8">Beta-gal</shortName>
        <ecNumber evidence="3 8">3.2.1.23</ecNumber>
    </recommendedName>
</protein>
<dbReference type="EMBL" id="MIGX01000165">
    <property type="protein sequence ID" value="PPT79411.1"/>
    <property type="molecule type" value="Genomic_DNA"/>
</dbReference>
<gene>
    <name evidence="15" type="ORF">XthCFBP4691_18855</name>
</gene>
<dbReference type="Gene3D" id="3.40.50.880">
    <property type="match status" value="1"/>
</dbReference>
<dbReference type="Pfam" id="PF08533">
    <property type="entry name" value="Glyco_hydro_42C"/>
    <property type="match status" value="1"/>
</dbReference>
<evidence type="ECO:0000256" key="3">
    <source>
        <dbReference type="ARBA" id="ARBA00012756"/>
    </source>
</evidence>
<feature type="chain" id="PRO_5015782692" description="Beta-galactosidase" evidence="11">
    <location>
        <begin position="26"/>
        <end position="708"/>
    </location>
</feature>
<evidence type="ECO:0000256" key="10">
    <source>
        <dbReference type="PIRSR" id="PIRSR001084-2"/>
    </source>
</evidence>
<evidence type="ECO:0000256" key="9">
    <source>
        <dbReference type="PIRSR" id="PIRSR001084-1"/>
    </source>
</evidence>
<evidence type="ECO:0000256" key="1">
    <source>
        <dbReference type="ARBA" id="ARBA00001412"/>
    </source>
</evidence>
<feature type="domain" description="Beta-galactosidase trimerisation" evidence="13">
    <location>
        <begin position="426"/>
        <end position="630"/>
    </location>
</feature>
<feature type="signal peptide" evidence="11">
    <location>
        <begin position="1"/>
        <end position="25"/>
    </location>
</feature>
<evidence type="ECO:0000256" key="11">
    <source>
        <dbReference type="SAM" id="SignalP"/>
    </source>
</evidence>
<dbReference type="PANTHER" id="PTHR36447:SF2">
    <property type="entry name" value="BETA-GALACTOSIDASE YESZ"/>
    <property type="match status" value="1"/>
</dbReference>
<feature type="binding site" evidence="10">
    <location>
        <position position="343"/>
    </location>
    <ligand>
        <name>substrate</name>
    </ligand>
</feature>
<evidence type="ECO:0000259" key="13">
    <source>
        <dbReference type="Pfam" id="PF08532"/>
    </source>
</evidence>
<keyword evidence="5 8" id="KW-0378">Hydrolase</keyword>
<sequence>MMIDMCPFRRWLAILALLLPIPAFADAQPPHPVKLDTILYGAAYYNEYVPVSIREGRLEKDIALMKQAGISVVRMGESTWATWEPVEGQIDFAWMDRIVAAMGKAGIKVILGTPTYSIPVWMYAKHPDILARPLGGGETGYGMRQNMNIDDPNYRRYAERIVVALARHYRDNPTVIGWQLDNETSAYGSSNPSVHRDFIEWLKARYGTTQALNDAWLLTYWGQNVDKWENMPTRDKANNPSYKLAWSRFQQFRASRFIAWQAELVRGNARADQFVFQNHTHQTEPEVDAHAMDKATDVTGTDIYFEWQGAYDGWTQTLQGDLARSVKKKNYFVVETNAQTTGWDARRQLPPYDGQMYQDVFANVANGANMVSYWHWASLHNGQEIYWKGVLGHDLKPNRAYAEVSRVGNDLKRVGPELVDLTKKNEVAILYSVDSMNALTFMPYGDPNYFGVMRQFHQALYKANVGTDFIAANEADFTGYKLLIVPALYIADDALLAKIGDFVRQGGHVVMTFKSGVANGESMVRTDTAPGPLREVAGVSYQEVSTLPNPLKFKGDPFNVGRGNSASTIAEFLKLEGAEALATYDHPFFGQWPAVTRHGYGKGSLIYEGTVLDDKVQAAILTEELKRLGLYGADQQLPASVRIKHATSRAGRPLHFLFNYSSEPVTVAYAHGDARDLLSGRTLAKGATMSIPAWGVVIAEEGKASPRR</sequence>
<keyword evidence="4" id="KW-0479">Metal-binding</keyword>
<comment type="caution">
    <text evidence="15">The sequence shown here is derived from an EMBL/GenBank/DDBJ whole genome shotgun (WGS) entry which is preliminary data.</text>
</comment>
<dbReference type="PANTHER" id="PTHR36447">
    <property type="entry name" value="BETA-GALACTOSIDASE GANA"/>
    <property type="match status" value="1"/>
</dbReference>
<dbReference type="InterPro" id="IPR013529">
    <property type="entry name" value="Glyco_hydro_42_N"/>
</dbReference>
<dbReference type="InterPro" id="IPR017853">
    <property type="entry name" value="GH"/>
</dbReference>
<keyword evidence="16" id="KW-1185">Reference proteome</keyword>
<feature type="binding site" evidence="10">
    <location>
        <position position="144"/>
    </location>
    <ligand>
        <name>substrate</name>
    </ligand>
</feature>
<dbReference type="EC" id="3.2.1.23" evidence="3 8"/>
<accession>A0A2S6ZAQ6</accession>
<dbReference type="Pfam" id="PF08532">
    <property type="entry name" value="Glyco_hydro_42M"/>
    <property type="match status" value="1"/>
</dbReference>
<dbReference type="AlphaFoldDB" id="A0A2S6ZAQ6"/>
<comment type="catalytic activity">
    <reaction evidence="1 8">
        <text>Hydrolysis of terminal non-reducing beta-D-galactose residues in beta-D-galactosides.</text>
        <dbReference type="EC" id="3.2.1.23"/>
    </reaction>
</comment>
<evidence type="ECO:0000256" key="6">
    <source>
        <dbReference type="ARBA" id="ARBA00022833"/>
    </source>
</evidence>
<dbReference type="PIRSF" id="PIRSF001084">
    <property type="entry name" value="B-galactosidase"/>
    <property type="match status" value="1"/>
</dbReference>
<dbReference type="InterPro" id="IPR013738">
    <property type="entry name" value="Beta_galactosidase_Trimer"/>
</dbReference>
<dbReference type="GO" id="GO:0006012">
    <property type="term" value="P:galactose metabolic process"/>
    <property type="evidence" value="ECO:0007669"/>
    <property type="project" value="InterPro"/>
</dbReference>
<keyword evidence="6" id="KW-0862">Zinc</keyword>
<feature type="binding site" evidence="10">
    <location>
        <position position="182"/>
    </location>
    <ligand>
        <name>substrate</name>
    </ligand>
</feature>
<feature type="active site" description="Proton donor" evidence="9">
    <location>
        <position position="183"/>
    </location>
</feature>
<organism evidence="15 16">
    <name type="scientific">Xanthomonas theicola</name>
    <dbReference type="NCBI Taxonomy" id="56464"/>
    <lineage>
        <taxon>Bacteria</taxon>
        <taxon>Pseudomonadati</taxon>
        <taxon>Pseudomonadota</taxon>
        <taxon>Gammaproteobacteria</taxon>
        <taxon>Lysobacterales</taxon>
        <taxon>Lysobacteraceae</taxon>
        <taxon>Xanthomonas</taxon>
    </lineage>
</organism>
<dbReference type="InterPro" id="IPR013780">
    <property type="entry name" value="Glyco_hydro_b"/>
</dbReference>
<evidence type="ECO:0000256" key="2">
    <source>
        <dbReference type="ARBA" id="ARBA00005940"/>
    </source>
</evidence>
<evidence type="ECO:0000256" key="4">
    <source>
        <dbReference type="ARBA" id="ARBA00022723"/>
    </source>
</evidence>
<dbReference type="InterPro" id="IPR003476">
    <property type="entry name" value="Glyco_hydro_42"/>
</dbReference>
<dbReference type="InterPro" id="IPR029062">
    <property type="entry name" value="Class_I_gatase-like"/>
</dbReference>
<dbReference type="GO" id="GO:0009341">
    <property type="term" value="C:beta-galactosidase complex"/>
    <property type="evidence" value="ECO:0007669"/>
    <property type="project" value="InterPro"/>
</dbReference>
<comment type="similarity">
    <text evidence="2 8">Belongs to the glycosyl hydrolase 42 family.</text>
</comment>
<keyword evidence="11" id="KW-0732">Signal</keyword>
<evidence type="ECO:0000313" key="15">
    <source>
        <dbReference type="EMBL" id="PPT79411.1"/>
    </source>
</evidence>
<evidence type="ECO:0000313" key="16">
    <source>
        <dbReference type="Proteomes" id="UP000239898"/>
    </source>
</evidence>
<dbReference type="Gene3D" id="3.20.20.80">
    <property type="entry name" value="Glycosidases"/>
    <property type="match status" value="1"/>
</dbReference>
<dbReference type="OrthoDB" id="9800974at2"/>